<dbReference type="InterPro" id="IPR001878">
    <property type="entry name" value="Znf_CCHC"/>
</dbReference>
<keyword evidence="1" id="KW-0863">Zinc-finger</keyword>
<dbReference type="PROSITE" id="PS50158">
    <property type="entry name" value="ZF_CCHC"/>
    <property type="match status" value="1"/>
</dbReference>
<reference evidence="4" key="1">
    <citation type="journal article" date="2022" name="Int. J. Mol. Sci.">
        <title>Draft Genome of Tanacetum Coccineum: Genomic Comparison of Closely Related Tanacetum-Family Plants.</title>
        <authorList>
            <person name="Yamashiro T."/>
            <person name="Shiraishi A."/>
            <person name="Nakayama K."/>
            <person name="Satake H."/>
        </authorList>
    </citation>
    <scope>NUCLEOTIDE SEQUENCE</scope>
</reference>
<reference evidence="4" key="2">
    <citation type="submission" date="2022-01" db="EMBL/GenBank/DDBJ databases">
        <authorList>
            <person name="Yamashiro T."/>
            <person name="Shiraishi A."/>
            <person name="Satake H."/>
            <person name="Nakayama K."/>
        </authorList>
    </citation>
    <scope>NUCLEOTIDE SEQUENCE</scope>
</reference>
<gene>
    <name evidence="4" type="ORF">Tco_0874352</name>
</gene>
<proteinExistence type="predicted"/>
<dbReference type="EMBL" id="BQNB010013413">
    <property type="protein sequence ID" value="GJT15646.1"/>
    <property type="molecule type" value="Genomic_DNA"/>
</dbReference>
<dbReference type="Pfam" id="PF22936">
    <property type="entry name" value="Pol_BBD"/>
    <property type="match status" value="1"/>
</dbReference>
<evidence type="ECO:0000256" key="1">
    <source>
        <dbReference type="PROSITE-ProRule" id="PRU00047"/>
    </source>
</evidence>
<organism evidence="4 5">
    <name type="scientific">Tanacetum coccineum</name>
    <dbReference type="NCBI Taxonomy" id="301880"/>
    <lineage>
        <taxon>Eukaryota</taxon>
        <taxon>Viridiplantae</taxon>
        <taxon>Streptophyta</taxon>
        <taxon>Embryophyta</taxon>
        <taxon>Tracheophyta</taxon>
        <taxon>Spermatophyta</taxon>
        <taxon>Magnoliopsida</taxon>
        <taxon>eudicotyledons</taxon>
        <taxon>Gunneridae</taxon>
        <taxon>Pentapetalae</taxon>
        <taxon>asterids</taxon>
        <taxon>campanulids</taxon>
        <taxon>Asterales</taxon>
        <taxon>Asteraceae</taxon>
        <taxon>Asteroideae</taxon>
        <taxon>Anthemideae</taxon>
        <taxon>Anthemidinae</taxon>
        <taxon>Tanacetum</taxon>
    </lineage>
</organism>
<evidence type="ECO:0000313" key="5">
    <source>
        <dbReference type="Proteomes" id="UP001151760"/>
    </source>
</evidence>
<protein>
    <submittedName>
        <fullName evidence="4">Retrovirus-related pol polyprotein from transposon TNT 1-94</fullName>
    </submittedName>
</protein>
<name>A0ABQ5BPH0_9ASTR</name>
<evidence type="ECO:0000259" key="3">
    <source>
        <dbReference type="PROSITE" id="PS50158"/>
    </source>
</evidence>
<dbReference type="Proteomes" id="UP001151760">
    <property type="component" value="Unassembled WGS sequence"/>
</dbReference>
<keyword evidence="5" id="KW-1185">Reference proteome</keyword>
<dbReference type="InterPro" id="IPR054722">
    <property type="entry name" value="PolX-like_BBD"/>
</dbReference>
<feature type="region of interest" description="Disordered" evidence="2">
    <location>
        <begin position="520"/>
        <end position="583"/>
    </location>
</feature>
<evidence type="ECO:0000256" key="2">
    <source>
        <dbReference type="SAM" id="MobiDB-lite"/>
    </source>
</evidence>
<dbReference type="InterPro" id="IPR013103">
    <property type="entry name" value="RVT_2"/>
</dbReference>
<feature type="domain" description="CCHC-type" evidence="3">
    <location>
        <begin position="208"/>
        <end position="221"/>
    </location>
</feature>
<accession>A0ABQ5BPH0</accession>
<sequence length="788" mass="89419">MKVENMLKIKEEFDYRSLCRRLEIQIDNLIAENKRQQKSFEDKVESTTIEAHNCISEAELNYADALEAEFNEDEEMLLMSYVELKKSKRESMWSLDLGCSSYTTGDKRWFVDIDYSFRVLDAVENICPQGIPDSFVDIRLQETVSRIFKLLPQLLAEAYHPRVGQALLQQLVRTDIGAEGTIKGRKQNRNKSKSWKIGEIKYKQNITCWNCNQKGHFHNQCLKFVSSGDKEVNIAVGDSDDALVCCVENTVEDRIMDFGASFHATYCKEELERFKLRSGKVRLADDKTLDIAGIGDVILKTSFGTSWTLKDVRYIPNLKRRLISVGQLDEEGYHVGFGDQQWKVTKGSLVGARGNKRGSLYMVEVHPKGIGAIIDGSGSATLWFGDNVSEDKETAETAARVAFGVAKRLSQTFRVESTRIRVEALKMLWADSVSTAYLIYRIPYVPIGLRIPEEEWRGKDTSLTYLKVFGCDSFVKSPGYPKQRYYSSSLTKPIQKSQVVLVDIPDNLAENDNIVAEHGLSLEITKSPGGSSDTSERSENSGSFEDSGRSDEEYSEDGASSKEGGSETPHVRRSTKESRALVRISAGKKASQRLWMFKVKEKQNGRKRYKARLVVKGFQQNREVDYNEIFSSLVKMTIIRLVLTQKRGFSASWAERKPRVQIEGNYVRTDSSTEAKVDDMLVAGSDMAEFNKPKWQLPLVFEMNDIYSEKQVLGYVLTVGVTTVEWESRLQKSIIINVHQVGDEREVEVLRSFNWPLSELITEDDVLPERGYSQFNYVSSGYLVSKVS</sequence>
<keyword evidence="1" id="KW-0479">Metal-binding</keyword>
<evidence type="ECO:0000313" key="4">
    <source>
        <dbReference type="EMBL" id="GJT15646.1"/>
    </source>
</evidence>
<dbReference type="InterPro" id="IPR036875">
    <property type="entry name" value="Znf_CCHC_sf"/>
</dbReference>
<keyword evidence="1" id="KW-0862">Zinc</keyword>
<comment type="caution">
    <text evidence="4">The sequence shown here is derived from an EMBL/GenBank/DDBJ whole genome shotgun (WGS) entry which is preliminary data.</text>
</comment>
<dbReference type="Pfam" id="PF07727">
    <property type="entry name" value="RVT_2"/>
    <property type="match status" value="1"/>
</dbReference>
<dbReference type="SUPFAM" id="SSF57756">
    <property type="entry name" value="Retrovirus zinc finger-like domains"/>
    <property type="match status" value="1"/>
</dbReference>